<gene>
    <name evidence="1" type="primary">SSCI87150.1</name>
</gene>
<sequence length="38" mass="4532">MVTPSILWIDPVQRCPQAPITFHYRDEHGMPSYQLDWC</sequence>
<dbReference type="AlphaFoldDB" id="A0A0F7RZA9"/>
<organism evidence="1 2">
    <name type="scientific">Sporisorium scitamineum</name>
    <dbReference type="NCBI Taxonomy" id="49012"/>
    <lineage>
        <taxon>Eukaryota</taxon>
        <taxon>Fungi</taxon>
        <taxon>Dikarya</taxon>
        <taxon>Basidiomycota</taxon>
        <taxon>Ustilaginomycotina</taxon>
        <taxon>Ustilaginomycetes</taxon>
        <taxon>Ustilaginales</taxon>
        <taxon>Ustilaginaceae</taxon>
        <taxon>Sporisorium</taxon>
    </lineage>
</organism>
<proteinExistence type="predicted"/>
<reference evidence="2" key="1">
    <citation type="submission" date="2014-06" db="EMBL/GenBank/DDBJ databases">
        <authorList>
            <person name="Berkman P.J."/>
        </authorList>
    </citation>
    <scope>NUCLEOTIDE SEQUENCE [LARGE SCALE GENOMIC DNA]</scope>
</reference>
<evidence type="ECO:0000313" key="1">
    <source>
        <dbReference type="EMBL" id="CDS02321.1"/>
    </source>
</evidence>
<evidence type="ECO:0000313" key="2">
    <source>
        <dbReference type="Proteomes" id="UP000242770"/>
    </source>
</evidence>
<dbReference type="Proteomes" id="UP000242770">
    <property type="component" value="Unassembled WGS sequence"/>
</dbReference>
<protein>
    <submittedName>
        <fullName evidence="1">Uncharacterized protein</fullName>
    </submittedName>
</protein>
<name>A0A0F7RZA9_9BASI</name>
<keyword evidence="2" id="KW-1185">Reference proteome</keyword>
<accession>A0A0F7RZA9</accession>
<dbReference type="EMBL" id="CCFA01005319">
    <property type="protein sequence ID" value="CDS02321.1"/>
    <property type="molecule type" value="Genomic_DNA"/>
</dbReference>